<proteinExistence type="predicted"/>
<dbReference type="Gene3D" id="3.40.50.1950">
    <property type="entry name" value="Flavin prenyltransferase-like"/>
    <property type="match status" value="1"/>
</dbReference>
<dbReference type="SUPFAM" id="SSF52507">
    <property type="entry name" value="Homo-oligomeric flavin-containing Cys decarboxylases, HFCD"/>
    <property type="match status" value="1"/>
</dbReference>
<dbReference type="InterPro" id="IPR003382">
    <property type="entry name" value="Flavoprotein"/>
</dbReference>
<gene>
    <name evidence="6" type="ORF">OF122_14110</name>
</gene>
<dbReference type="InterPro" id="IPR004507">
    <property type="entry name" value="UbiX-like"/>
</dbReference>
<protein>
    <submittedName>
        <fullName evidence="6">UbiX family flavin prenyltransferase</fullName>
        <ecNumber evidence="6">2.5.1.129</ecNumber>
    </submittedName>
</protein>
<keyword evidence="2" id="KW-0285">Flavoprotein</keyword>
<keyword evidence="3" id="KW-0288">FMN</keyword>
<evidence type="ECO:0000256" key="2">
    <source>
        <dbReference type="ARBA" id="ARBA00022630"/>
    </source>
</evidence>
<reference evidence="6" key="1">
    <citation type="submission" date="2022-10" db="EMBL/GenBank/DDBJ databases">
        <title>YIM 151497 complete genome.</title>
        <authorList>
            <person name="Chen X."/>
        </authorList>
    </citation>
    <scope>NUCLEOTIDE SEQUENCE</scope>
    <source>
        <strain evidence="6">YIM 151497</strain>
    </source>
</reference>
<dbReference type="EMBL" id="CP107716">
    <property type="protein sequence ID" value="UYQ71175.1"/>
    <property type="molecule type" value="Genomic_DNA"/>
</dbReference>
<dbReference type="NCBIfam" id="TIGR00421">
    <property type="entry name" value="ubiX_pad"/>
    <property type="match status" value="1"/>
</dbReference>
<keyword evidence="1" id="KW-0637">Prenyltransferase</keyword>
<dbReference type="Pfam" id="PF02441">
    <property type="entry name" value="Flavoprotein"/>
    <property type="match status" value="1"/>
</dbReference>
<evidence type="ECO:0000259" key="5">
    <source>
        <dbReference type="Pfam" id="PF02441"/>
    </source>
</evidence>
<feature type="domain" description="Flavoprotein" evidence="5">
    <location>
        <begin position="15"/>
        <end position="178"/>
    </location>
</feature>
<organism evidence="6 7">
    <name type="scientific">Pelagibacterium flavum</name>
    <dbReference type="NCBI Taxonomy" id="2984530"/>
    <lineage>
        <taxon>Bacteria</taxon>
        <taxon>Pseudomonadati</taxon>
        <taxon>Pseudomonadota</taxon>
        <taxon>Alphaproteobacteria</taxon>
        <taxon>Hyphomicrobiales</taxon>
        <taxon>Devosiaceae</taxon>
        <taxon>Pelagibacterium</taxon>
    </lineage>
</organism>
<evidence type="ECO:0000256" key="1">
    <source>
        <dbReference type="ARBA" id="ARBA00022602"/>
    </source>
</evidence>
<dbReference type="NCBIfam" id="NF004685">
    <property type="entry name" value="PRK06029.1"/>
    <property type="match status" value="1"/>
</dbReference>
<evidence type="ECO:0000313" key="6">
    <source>
        <dbReference type="EMBL" id="UYQ71175.1"/>
    </source>
</evidence>
<evidence type="ECO:0000313" key="7">
    <source>
        <dbReference type="Proteomes" id="UP001163882"/>
    </source>
</evidence>
<evidence type="ECO:0000256" key="3">
    <source>
        <dbReference type="ARBA" id="ARBA00022643"/>
    </source>
</evidence>
<dbReference type="RefSeq" id="WP_264224835.1">
    <property type="nucleotide sequence ID" value="NZ_CP107716.1"/>
</dbReference>
<keyword evidence="7" id="KW-1185">Reference proteome</keyword>
<dbReference type="EC" id="2.5.1.129" evidence="6"/>
<dbReference type="GO" id="GO:0106141">
    <property type="term" value="F:flavin prenyltransferase activity"/>
    <property type="evidence" value="ECO:0007669"/>
    <property type="project" value="UniProtKB-EC"/>
</dbReference>
<keyword evidence="4 6" id="KW-0808">Transferase</keyword>
<sequence length="202" mass="21707">MSQCDFARKLLRPIRVVVGVSGASGSALAHAVVERLHSEGNVEIHLVVSRAAEINFAHELGANGLAETVAMADHIYEIHDIGAAIASGSFDTDGMLVVPCSIRTLSAIANCFNDNLLVRAADVHLKERRTLILAVRETPLHLGHIELMRTATLSGAVIFPPSPPFYLARTMNEAIDQLACRMIDGLRLPVAKLARGWEGLSA</sequence>
<dbReference type="InterPro" id="IPR036551">
    <property type="entry name" value="Flavin_trans-like"/>
</dbReference>
<evidence type="ECO:0000256" key="4">
    <source>
        <dbReference type="ARBA" id="ARBA00022679"/>
    </source>
</evidence>
<dbReference type="Proteomes" id="UP001163882">
    <property type="component" value="Chromosome"/>
</dbReference>
<accession>A0ABY6IPL3</accession>
<name>A0ABY6IPL3_9HYPH</name>